<dbReference type="InterPro" id="IPR036322">
    <property type="entry name" value="WD40_repeat_dom_sf"/>
</dbReference>
<evidence type="ECO:0000256" key="7">
    <source>
        <dbReference type="ARBA" id="ARBA00022737"/>
    </source>
</evidence>
<feature type="region of interest" description="Disordered" evidence="13">
    <location>
        <begin position="1"/>
        <end position="112"/>
    </location>
</feature>
<feature type="domain" description="E3 ubiquitin-protein ligase RFWD3-like WD40" evidence="14">
    <location>
        <begin position="264"/>
        <end position="501"/>
    </location>
</feature>
<dbReference type="GO" id="GO:0036297">
    <property type="term" value="P:interstrand cross-link repair"/>
    <property type="evidence" value="ECO:0007669"/>
    <property type="project" value="InterPro"/>
</dbReference>
<organism evidence="15 16">
    <name type="scientific">Spirodela intermedia</name>
    <name type="common">Intermediate duckweed</name>
    <dbReference type="NCBI Taxonomy" id="51605"/>
    <lineage>
        <taxon>Eukaryota</taxon>
        <taxon>Viridiplantae</taxon>
        <taxon>Streptophyta</taxon>
        <taxon>Embryophyta</taxon>
        <taxon>Tracheophyta</taxon>
        <taxon>Spermatophyta</taxon>
        <taxon>Magnoliopsida</taxon>
        <taxon>Liliopsida</taxon>
        <taxon>Araceae</taxon>
        <taxon>Lemnoideae</taxon>
        <taxon>Spirodela</taxon>
    </lineage>
</organism>
<protein>
    <recommendedName>
        <fullName evidence="4">RING-type E3 ubiquitin transferase</fullName>
        <ecNumber evidence="4">2.3.2.27</ecNumber>
    </recommendedName>
</protein>
<dbReference type="InterPro" id="IPR015943">
    <property type="entry name" value="WD40/YVTN_repeat-like_dom_sf"/>
</dbReference>
<evidence type="ECO:0000256" key="13">
    <source>
        <dbReference type="SAM" id="MobiDB-lite"/>
    </source>
</evidence>
<dbReference type="InterPro" id="IPR037381">
    <property type="entry name" value="RFWD3"/>
</dbReference>
<dbReference type="InterPro" id="IPR056527">
    <property type="entry name" value="WD40_RFWD3"/>
</dbReference>
<dbReference type="EMBL" id="LR746265">
    <property type="protein sequence ID" value="CAA7390848.1"/>
    <property type="molecule type" value="Genomic_DNA"/>
</dbReference>
<keyword evidence="6" id="KW-0808">Transferase</keyword>
<dbReference type="Proteomes" id="UP000663760">
    <property type="component" value="Chromosome 2"/>
</dbReference>
<gene>
    <name evidence="15" type="ORF">SI8410_02002267</name>
</gene>
<evidence type="ECO:0000313" key="16">
    <source>
        <dbReference type="Proteomes" id="UP000663760"/>
    </source>
</evidence>
<evidence type="ECO:0000256" key="4">
    <source>
        <dbReference type="ARBA" id="ARBA00012483"/>
    </source>
</evidence>
<name>A0A7I8K1S0_SPIIN</name>
<reference evidence="15" key="1">
    <citation type="submission" date="2020-02" db="EMBL/GenBank/DDBJ databases">
        <authorList>
            <person name="Scholz U."/>
            <person name="Mascher M."/>
            <person name="Fiebig A."/>
        </authorList>
    </citation>
    <scope>NUCLEOTIDE SEQUENCE</scope>
</reference>
<evidence type="ECO:0000256" key="11">
    <source>
        <dbReference type="ARBA" id="ARBA00023242"/>
    </source>
</evidence>
<keyword evidence="11" id="KW-0539">Nucleus</keyword>
<feature type="compositionally biased region" description="Basic and acidic residues" evidence="13">
    <location>
        <begin position="69"/>
        <end position="82"/>
    </location>
</feature>
<dbReference type="PANTHER" id="PTHR16047">
    <property type="entry name" value="RFWD3 PROTEIN"/>
    <property type="match status" value="1"/>
</dbReference>
<evidence type="ECO:0000256" key="12">
    <source>
        <dbReference type="ARBA" id="ARBA00034306"/>
    </source>
</evidence>
<accession>A0A7I8K1S0</accession>
<feature type="compositionally biased region" description="Basic and acidic residues" evidence="13">
    <location>
        <begin position="90"/>
        <end position="101"/>
    </location>
</feature>
<evidence type="ECO:0000256" key="5">
    <source>
        <dbReference type="ARBA" id="ARBA00022490"/>
    </source>
</evidence>
<dbReference type="GO" id="GO:0005737">
    <property type="term" value="C:cytoplasm"/>
    <property type="evidence" value="ECO:0007669"/>
    <property type="project" value="UniProtKB-SubCell"/>
</dbReference>
<dbReference type="AlphaFoldDB" id="A0A7I8K1S0"/>
<keyword evidence="8" id="KW-0227">DNA damage</keyword>
<evidence type="ECO:0000313" key="15">
    <source>
        <dbReference type="EMBL" id="CAA7390848.1"/>
    </source>
</evidence>
<evidence type="ECO:0000259" key="14">
    <source>
        <dbReference type="Pfam" id="PF23419"/>
    </source>
</evidence>
<evidence type="ECO:0000256" key="1">
    <source>
        <dbReference type="ARBA" id="ARBA00000900"/>
    </source>
</evidence>
<dbReference type="SUPFAM" id="SSF50978">
    <property type="entry name" value="WD40 repeat-like"/>
    <property type="match status" value="1"/>
</dbReference>
<comment type="pathway">
    <text evidence="3">Protein modification; protein ubiquitination.</text>
</comment>
<dbReference type="PANTHER" id="PTHR16047:SF7">
    <property type="entry name" value="E3 UBIQUITIN-PROTEIN LIGASE RFWD3"/>
    <property type="match status" value="1"/>
</dbReference>
<dbReference type="OrthoDB" id="5600418at2759"/>
<dbReference type="GO" id="GO:0016604">
    <property type="term" value="C:nuclear body"/>
    <property type="evidence" value="ECO:0007669"/>
    <property type="project" value="UniProtKB-SubCell"/>
</dbReference>
<evidence type="ECO:0000256" key="2">
    <source>
        <dbReference type="ARBA" id="ARBA00004496"/>
    </source>
</evidence>
<dbReference type="GO" id="GO:0061630">
    <property type="term" value="F:ubiquitin protein ligase activity"/>
    <property type="evidence" value="ECO:0007669"/>
    <property type="project" value="UniProtKB-EC"/>
</dbReference>
<keyword evidence="16" id="KW-1185">Reference proteome</keyword>
<evidence type="ECO:0000256" key="3">
    <source>
        <dbReference type="ARBA" id="ARBA00004906"/>
    </source>
</evidence>
<feature type="compositionally biased region" description="Acidic residues" evidence="13">
    <location>
        <begin position="14"/>
        <end position="45"/>
    </location>
</feature>
<evidence type="ECO:0000256" key="6">
    <source>
        <dbReference type="ARBA" id="ARBA00022679"/>
    </source>
</evidence>
<keyword evidence="10" id="KW-0234">DNA repair</keyword>
<keyword evidence="5" id="KW-0963">Cytoplasm</keyword>
<evidence type="ECO:0000256" key="9">
    <source>
        <dbReference type="ARBA" id="ARBA00022786"/>
    </source>
</evidence>
<keyword evidence="7" id="KW-0677">Repeat</keyword>
<comment type="catalytic activity">
    <reaction evidence="1">
        <text>S-ubiquitinyl-[E2 ubiquitin-conjugating enzyme]-L-cysteine + [acceptor protein]-L-lysine = [E2 ubiquitin-conjugating enzyme]-L-cysteine + N(6)-ubiquitinyl-[acceptor protein]-L-lysine.</text>
        <dbReference type="EC" id="2.3.2.27"/>
    </reaction>
</comment>
<dbReference type="Pfam" id="PF23419">
    <property type="entry name" value="WD40_RFWD3"/>
    <property type="match status" value="1"/>
</dbReference>
<proteinExistence type="predicted"/>
<dbReference type="EC" id="2.3.2.27" evidence="4"/>
<dbReference type="Gene3D" id="2.130.10.10">
    <property type="entry name" value="YVTN repeat-like/Quinoprotein amine dehydrogenase"/>
    <property type="match status" value="1"/>
</dbReference>
<sequence>MATSNARSGLSSEGGEEVEGDEGGGEESEEEEQEENEEENSDEDYAPPGDSAVESEATNVDLHTSVEVSDPRHAQSEAESREGSVNVDTTEGRGSEQRAGDEVIDVSEDSENDLLKVGVGGAQKEKLDERCLGQPVSNDPDLLLPNCPICMERWAGQGVHRVCMIGGNNVSSLTNGICPQCKKRFKSCMRLCILWICFPDSFLQIKIFHLVNLEERKKLLDEVSKLKKDAEDYTQLCKAFRSLTTLVLSGTFTFHLLTRFFLGPAWSCSWDSNASYHIYAGLQNGMLLMFDIRQTSSPLESRPGLSSHPIHTIHSLPPQPELHGAGALLTASAVGPCLWDTGSNETSPQLLPETENQGVCISLACGGSGTDAVASFRPLVHTGVGGGGAGSTALTGPVRLGTHVLLKRVDGRSFRRHEAASGNVSDVRMCRSAIVHAEGGGTAFVYGDEASHGLSVWDVASFQVVKRLKPHEHPILDVKFSKYASGPGLLGCISENRIQVFRVP</sequence>
<keyword evidence="9" id="KW-0833">Ubl conjugation pathway</keyword>
<evidence type="ECO:0000256" key="10">
    <source>
        <dbReference type="ARBA" id="ARBA00023204"/>
    </source>
</evidence>
<dbReference type="GO" id="GO:0016567">
    <property type="term" value="P:protein ubiquitination"/>
    <property type="evidence" value="ECO:0007669"/>
    <property type="project" value="InterPro"/>
</dbReference>
<evidence type="ECO:0000256" key="8">
    <source>
        <dbReference type="ARBA" id="ARBA00022763"/>
    </source>
</evidence>
<comment type="subcellular location">
    <subcellularLocation>
        <location evidence="2">Cytoplasm</location>
    </subcellularLocation>
    <subcellularLocation>
        <location evidence="12">Nucleus</location>
        <location evidence="12">Nuclear body</location>
    </subcellularLocation>
</comment>
<feature type="compositionally biased region" description="Acidic residues" evidence="13">
    <location>
        <begin position="102"/>
        <end position="112"/>
    </location>
</feature>